<feature type="domain" description="Endonuclease/exonuclease/phosphatase" evidence="1">
    <location>
        <begin position="38"/>
        <end position="263"/>
    </location>
</feature>
<keyword evidence="2" id="KW-0540">Nuclease</keyword>
<evidence type="ECO:0000313" key="2">
    <source>
        <dbReference type="EMBL" id="SNX97213.1"/>
    </source>
</evidence>
<dbReference type="GO" id="GO:0006506">
    <property type="term" value="P:GPI anchor biosynthetic process"/>
    <property type="evidence" value="ECO:0007669"/>
    <property type="project" value="TreeGrafter"/>
</dbReference>
<dbReference type="InterPro" id="IPR051916">
    <property type="entry name" value="GPI-anchor_lipid_remodeler"/>
</dbReference>
<evidence type="ECO:0000313" key="3">
    <source>
        <dbReference type="Proteomes" id="UP000219514"/>
    </source>
</evidence>
<keyword evidence="2" id="KW-0378">Hydrolase</keyword>
<dbReference type="InterPro" id="IPR005135">
    <property type="entry name" value="Endo/exonuclease/phosphatase"/>
</dbReference>
<keyword evidence="2" id="KW-0255">Endonuclease</keyword>
<dbReference type="PANTHER" id="PTHR14859:SF15">
    <property type="entry name" value="ENDONUCLEASE_EXONUCLEASE_PHOSPHATASE DOMAIN-CONTAINING PROTEIN"/>
    <property type="match status" value="1"/>
</dbReference>
<sequence length="275" mass="29453">MHLNPTTPRGAALDVSADGTSSRALAESATAHRPIRVMSYNIAHGQGVDDRLDLDRVAAEIGHSGADIVGLQEVDRHWSQRSDFADQAAELARDLSMHLVYGANLDLGPLTPGAPRRQYGNAILSDAPIREWRNTLLPRSGSSEQRGLLEALVTMRGIPVRVFTTHLQHTSQQERLAQVAAIRKRISTAGEPVILTGDLNAGPDTPEIDAITQDLVDAWAEAGVGPGYTYSTENPHARIDYVLHSNDVTTCSAAVLSTAGSDHLPVTADLALPRA</sequence>
<name>A0A285EEC9_9ACTN</name>
<evidence type="ECO:0000259" key="1">
    <source>
        <dbReference type="Pfam" id="PF03372"/>
    </source>
</evidence>
<accession>A0A285EEC9</accession>
<dbReference type="SUPFAM" id="SSF56219">
    <property type="entry name" value="DNase I-like"/>
    <property type="match status" value="1"/>
</dbReference>
<proteinExistence type="predicted"/>
<dbReference type="Gene3D" id="3.60.10.10">
    <property type="entry name" value="Endonuclease/exonuclease/phosphatase"/>
    <property type="match status" value="1"/>
</dbReference>
<dbReference type="Proteomes" id="UP000219514">
    <property type="component" value="Unassembled WGS sequence"/>
</dbReference>
<keyword evidence="2" id="KW-0269">Exonuclease</keyword>
<dbReference type="EMBL" id="OBDO01000006">
    <property type="protein sequence ID" value="SNX97213.1"/>
    <property type="molecule type" value="Genomic_DNA"/>
</dbReference>
<keyword evidence="3" id="KW-1185">Reference proteome</keyword>
<reference evidence="2 3" key="1">
    <citation type="submission" date="2017-09" db="EMBL/GenBank/DDBJ databases">
        <authorList>
            <person name="Ehlers B."/>
            <person name="Leendertz F.H."/>
        </authorList>
    </citation>
    <scope>NUCLEOTIDE SEQUENCE [LARGE SCALE GENOMIC DNA]</scope>
    <source>
        <strain evidence="2 3">DSM 46844</strain>
    </source>
</reference>
<organism evidence="2 3">
    <name type="scientific">Geodermatophilus sabuli</name>
    <dbReference type="NCBI Taxonomy" id="1564158"/>
    <lineage>
        <taxon>Bacteria</taxon>
        <taxon>Bacillati</taxon>
        <taxon>Actinomycetota</taxon>
        <taxon>Actinomycetes</taxon>
        <taxon>Geodermatophilales</taxon>
        <taxon>Geodermatophilaceae</taxon>
        <taxon>Geodermatophilus</taxon>
    </lineage>
</organism>
<gene>
    <name evidence="2" type="ORF">SAMN06893097_106163</name>
</gene>
<dbReference type="AlphaFoldDB" id="A0A285EEC9"/>
<dbReference type="Pfam" id="PF03372">
    <property type="entry name" value="Exo_endo_phos"/>
    <property type="match status" value="1"/>
</dbReference>
<dbReference type="GO" id="GO:0004527">
    <property type="term" value="F:exonuclease activity"/>
    <property type="evidence" value="ECO:0007669"/>
    <property type="project" value="UniProtKB-KW"/>
</dbReference>
<dbReference type="GO" id="GO:0004519">
    <property type="term" value="F:endonuclease activity"/>
    <property type="evidence" value="ECO:0007669"/>
    <property type="project" value="UniProtKB-KW"/>
</dbReference>
<dbReference type="PANTHER" id="PTHR14859">
    <property type="entry name" value="CALCOFLUOR WHITE HYPERSENSITIVE PROTEIN PRECURSOR"/>
    <property type="match status" value="1"/>
</dbReference>
<dbReference type="InterPro" id="IPR036691">
    <property type="entry name" value="Endo/exonu/phosph_ase_sf"/>
</dbReference>
<protein>
    <submittedName>
        <fullName evidence="2">Metal-dependent hydrolase, endonuclease/exonuclease/phosphatase family</fullName>
    </submittedName>
</protein>
<dbReference type="GO" id="GO:0016020">
    <property type="term" value="C:membrane"/>
    <property type="evidence" value="ECO:0007669"/>
    <property type="project" value="GOC"/>
</dbReference>